<dbReference type="Proteomes" id="UP000192801">
    <property type="component" value="Unassembled WGS sequence"/>
</dbReference>
<dbReference type="AlphaFoldDB" id="A0A1X0CK20"/>
<gene>
    <name evidence="1" type="ORF">BST26_21500</name>
</gene>
<name>A0A1X0CK20_9MYCO</name>
<evidence type="ECO:0000313" key="1">
    <source>
        <dbReference type="EMBL" id="ORA60473.1"/>
    </source>
</evidence>
<sequence length="141" mass="15422">MTESPDDALLGSLAAQNRHTGWDRRLWVRAVLAATGLTAAAKTVLLALETFADFNDGTNAHPGEVQLALAADLKQRAVREALKRGQELGFIEKTDSSANKRRGIADVYRLVPQSITGTAMPVIRRFYRHGHAGSRVIHRHG</sequence>
<dbReference type="EMBL" id="MVHS01000113">
    <property type="protein sequence ID" value="ORA60473.1"/>
    <property type="molecule type" value="Genomic_DNA"/>
</dbReference>
<feature type="non-terminal residue" evidence="1">
    <location>
        <position position="141"/>
    </location>
</feature>
<evidence type="ECO:0000313" key="2">
    <source>
        <dbReference type="Proteomes" id="UP000192801"/>
    </source>
</evidence>
<comment type="caution">
    <text evidence="1">The sequence shown here is derived from an EMBL/GenBank/DDBJ whole genome shotgun (WGS) entry which is preliminary data.</text>
</comment>
<protein>
    <recommendedName>
        <fullName evidence="3">Helix-turn-helix domain-containing protein</fullName>
    </recommendedName>
</protein>
<evidence type="ECO:0008006" key="3">
    <source>
        <dbReference type="Google" id="ProtNLM"/>
    </source>
</evidence>
<reference evidence="1 2" key="1">
    <citation type="submission" date="2016-12" db="EMBL/GenBank/DDBJ databases">
        <title>The new phylogeny of genus Mycobacterium.</title>
        <authorList>
            <person name="Tortoli E."/>
            <person name="Trovato A."/>
            <person name="Cirillo D.M."/>
        </authorList>
    </citation>
    <scope>NUCLEOTIDE SEQUENCE [LARGE SCALE GENOMIC DNA]</scope>
    <source>
        <strain evidence="1 2">DSM 45130</strain>
    </source>
</reference>
<organism evidence="1 2">
    <name type="scientific">Mycolicibacterium insubricum</name>
    <dbReference type="NCBI Taxonomy" id="444597"/>
    <lineage>
        <taxon>Bacteria</taxon>
        <taxon>Bacillati</taxon>
        <taxon>Actinomycetota</taxon>
        <taxon>Actinomycetes</taxon>
        <taxon>Mycobacteriales</taxon>
        <taxon>Mycobacteriaceae</taxon>
        <taxon>Mycolicibacterium</taxon>
    </lineage>
</organism>
<dbReference type="STRING" id="444597.BST26_21500"/>
<proteinExistence type="predicted"/>
<accession>A0A1X0CK20</accession>
<keyword evidence="2" id="KW-1185">Reference proteome</keyword>